<protein>
    <submittedName>
        <fullName evidence="2">BTB domain-containing protein</fullName>
    </submittedName>
</protein>
<dbReference type="Pfam" id="PF00651">
    <property type="entry name" value="BTB"/>
    <property type="match status" value="1"/>
</dbReference>
<comment type="caution">
    <text evidence="2">The sequence shown here is derived from an EMBL/GenBank/DDBJ whole genome shotgun (WGS) entry which is preliminary data.</text>
</comment>
<dbReference type="InterPro" id="IPR011333">
    <property type="entry name" value="SKP1/BTB/POZ_sf"/>
</dbReference>
<reference evidence="2 3" key="1">
    <citation type="journal article" date="2024" name="J Genomics">
        <title>Draft genome sequencing and assembly of Favolaschia claudopus CIRM-BRFM 2984 isolated from oak limbs.</title>
        <authorList>
            <person name="Navarro D."/>
            <person name="Drula E."/>
            <person name="Chaduli D."/>
            <person name="Cazenave R."/>
            <person name="Ahrendt S."/>
            <person name="Wang J."/>
            <person name="Lipzen A."/>
            <person name="Daum C."/>
            <person name="Barry K."/>
            <person name="Grigoriev I.V."/>
            <person name="Favel A."/>
            <person name="Rosso M.N."/>
            <person name="Martin F."/>
        </authorList>
    </citation>
    <scope>NUCLEOTIDE SEQUENCE [LARGE SCALE GENOMIC DNA]</scope>
    <source>
        <strain evidence="2 3">CIRM-BRFM 2984</strain>
    </source>
</reference>
<gene>
    <name evidence="2" type="ORF">R3P38DRAFT_2730095</name>
</gene>
<dbReference type="Gene3D" id="3.30.710.10">
    <property type="entry name" value="Potassium Channel Kv1.1, Chain A"/>
    <property type="match status" value="1"/>
</dbReference>
<dbReference type="Proteomes" id="UP001362999">
    <property type="component" value="Unassembled WGS sequence"/>
</dbReference>
<accession>A0AAW0A8A0</accession>
<evidence type="ECO:0000259" key="1">
    <source>
        <dbReference type="PROSITE" id="PS50097"/>
    </source>
</evidence>
<dbReference type="SMART" id="SM00225">
    <property type="entry name" value="BTB"/>
    <property type="match status" value="1"/>
</dbReference>
<dbReference type="SUPFAM" id="SSF54695">
    <property type="entry name" value="POZ domain"/>
    <property type="match status" value="1"/>
</dbReference>
<proteinExistence type="predicted"/>
<organism evidence="2 3">
    <name type="scientific">Favolaschia claudopus</name>
    <dbReference type="NCBI Taxonomy" id="2862362"/>
    <lineage>
        <taxon>Eukaryota</taxon>
        <taxon>Fungi</taxon>
        <taxon>Dikarya</taxon>
        <taxon>Basidiomycota</taxon>
        <taxon>Agaricomycotina</taxon>
        <taxon>Agaricomycetes</taxon>
        <taxon>Agaricomycetidae</taxon>
        <taxon>Agaricales</taxon>
        <taxon>Marasmiineae</taxon>
        <taxon>Mycenaceae</taxon>
        <taxon>Favolaschia</taxon>
    </lineage>
</organism>
<dbReference type="InterPro" id="IPR000210">
    <property type="entry name" value="BTB/POZ_dom"/>
</dbReference>
<dbReference type="CDD" id="cd18186">
    <property type="entry name" value="BTB_POZ_ZBTB_KLHL-like"/>
    <property type="match status" value="1"/>
</dbReference>
<dbReference type="EMBL" id="JAWWNJ010000081">
    <property type="protein sequence ID" value="KAK7001839.1"/>
    <property type="molecule type" value="Genomic_DNA"/>
</dbReference>
<dbReference type="PROSITE" id="PS50097">
    <property type="entry name" value="BTB"/>
    <property type="match status" value="1"/>
</dbReference>
<name>A0AAW0A8A0_9AGAR</name>
<dbReference type="AlphaFoldDB" id="A0AAW0A8A0"/>
<feature type="domain" description="BTB" evidence="1">
    <location>
        <begin position="26"/>
        <end position="98"/>
    </location>
</feature>
<keyword evidence="3" id="KW-1185">Reference proteome</keyword>
<sequence length="320" mass="35810">MSSPPPERRVGSVVPVTRSEIWHTDGSVILQANSTQFRVHWSVLSMHSGFFNGMLGLPQPPDQPNIDGCPIIELCDDSEEDVACLLRALYDPLFFVQKTLPMQHIASILRLSRKYEFRGVLETVAERLTHENPTTLAAYDALKTGNSYSPTRIVNYHGLLYDTINVAGENKLLSILPCAYYRALVGSLPTDIFDGIPRSDATLATLAPVHQRACNLGRVALLRAQWESDGTFGWTEDEPGEFGCTESAGCREKKYSFFRRHVVRGSLAPFCSVSYVDSLNLCAMCTISVKARMISGRQRMWDLLPTFFDLPAWSELRDEL</sequence>
<evidence type="ECO:0000313" key="2">
    <source>
        <dbReference type="EMBL" id="KAK7001839.1"/>
    </source>
</evidence>
<evidence type="ECO:0000313" key="3">
    <source>
        <dbReference type="Proteomes" id="UP001362999"/>
    </source>
</evidence>